<feature type="compositionally biased region" description="Polar residues" evidence="5">
    <location>
        <begin position="1036"/>
        <end position="1045"/>
    </location>
</feature>
<dbReference type="Gene3D" id="2.30.130.40">
    <property type="entry name" value="LON domain-like"/>
    <property type="match status" value="1"/>
</dbReference>
<dbReference type="OrthoDB" id="264917at2759"/>
<feature type="compositionally biased region" description="Polar residues" evidence="5">
    <location>
        <begin position="1"/>
        <end position="23"/>
    </location>
</feature>
<feature type="region of interest" description="Disordered" evidence="5">
    <location>
        <begin position="1009"/>
        <end position="1121"/>
    </location>
</feature>
<dbReference type="Proteomes" id="UP000324022">
    <property type="component" value="Unassembled WGS sequence"/>
</dbReference>
<sequence length="1216" mass="131135">MSAASTQHPHSACNTGCTSPGQQPHTGSSSGGRSRHHSPASSTAQDHQVTLPRQSSQSSASQSETTMRLSSVESNRSHRPPSGNTAHDAEMGSSPSAHTYAPADLTDSDAQPQSHLPTAGPSAVGGAASSASTQPSASSAATAPPPPQPPSSQHHQQIRLPTAAQRRRARELATVLLTLATCHGCSRPVQDPVTLPCGHSSCLQCIKDRVLPSAIPSEKDVQPLPCLSHLPPRLPLSPMTVPCPSHGCPRSAIGRGIGVWAGHQPRYGLVPTYTERLPLGPEDVGPGAPPIDGFVMGVADHPLRLTVIGPQTRSKAHLFAVPPQGVEPSTSSAGAHHQTAATLLPSLATSNMLRTDVTLSKAVAILIRYASSPLPRPPRQRRSLAASSGPSSGSSSRSRYSRRNDGRSYHDQSRHSGTAAAARVRGAARSRRAAAQARSGARGPVGSTRTSAAGPSSVRRILRPDSSRAGMGIFGRNESDLESGTVGGVRAASESDDETLRREVDGYADDSDDPSADTEAQVASYRRSLARSVRLHADREDEDDEDVWTVHAGTDDEHTEEEDDRLWPDHVGGAFSRPPLSTTATRRRGKARLKRRRGRRSDDSISSAASFRRANAAHTEGKVAKREPADAVEEAAARHLDSGWSTEDSTASAAHLNGENNAESLVDAVRRRCQARHLHGGASTASDADTDVDAANDRNRAVEAKHSLALSSKVGVNGEALIQTVATLHSELVEVLECQLCYLLLYDPLTTPCGHTFCKSCFARSLDHGDRCPLCRADMPNFSFFQDHRPNTALLKILTSDTATFSDEDAMDSDSTHEAKYAGISIAMTSNGDGDRVNDATGTNRHAGYIIDDDPESAPHHYGFKRLYEQRKCAIEQEEREARLSTPIFVCTLAFPGMPTILHIFEPRYRLMVRRCLESGNPRFGMVLPSRTNGGTEEYGTMLEIKSVQMLADGRSMLETVGSYRFRLLEKGSLDGYTVGRVERVDDISLEEEAELERAVLLRRRELERKKAAEEADRPRACPMAPSSSAPVPTPTNGEDQQQPSGAVGSARPEMSRAESEALSIYRTSPSSSEHHHQHSQPTSEPGPAEPIQSNVNVSGSGSDSGEETEMNPFKPVPAEPSIGELTEICTSFIETLRSGSAPWLLSRLNHTYGPMPSADEVERLGYWMALVMPIDEHEKAKLLPIRSRRLRLCLVVHWIEQLRQSWWFNSGCTVS</sequence>
<dbReference type="InterPro" id="IPR027370">
    <property type="entry name" value="Znf-RING_euk"/>
</dbReference>
<dbReference type="Pfam" id="PF13923">
    <property type="entry name" value="zf-C3HC4_2"/>
    <property type="match status" value="1"/>
</dbReference>
<evidence type="ECO:0000256" key="3">
    <source>
        <dbReference type="ARBA" id="ARBA00022833"/>
    </source>
</evidence>
<protein>
    <submittedName>
        <fullName evidence="8">Uncharacterized protein</fullName>
    </submittedName>
</protein>
<dbReference type="InterPro" id="IPR015947">
    <property type="entry name" value="PUA-like_sf"/>
</dbReference>
<evidence type="ECO:0000313" key="9">
    <source>
        <dbReference type="Proteomes" id="UP000324022"/>
    </source>
</evidence>
<feature type="compositionally biased region" description="Polar residues" evidence="5">
    <location>
        <begin position="64"/>
        <end position="74"/>
    </location>
</feature>
<evidence type="ECO:0000256" key="2">
    <source>
        <dbReference type="ARBA" id="ARBA00022771"/>
    </source>
</evidence>
<feature type="compositionally biased region" description="Low complexity" evidence="5">
    <location>
        <begin position="416"/>
        <end position="425"/>
    </location>
</feature>
<dbReference type="PROSITE" id="PS51787">
    <property type="entry name" value="LON_N"/>
    <property type="match status" value="1"/>
</dbReference>
<dbReference type="GO" id="GO:0061630">
    <property type="term" value="F:ubiquitin protein ligase activity"/>
    <property type="evidence" value="ECO:0007669"/>
    <property type="project" value="TreeGrafter"/>
</dbReference>
<keyword evidence="2 4" id="KW-0863">Zinc-finger</keyword>
<name>A0A5C3E3Y4_9BASI</name>
<feature type="compositionally biased region" description="Low complexity" evidence="5">
    <location>
        <begin position="119"/>
        <end position="142"/>
    </location>
</feature>
<feature type="compositionally biased region" description="Basic and acidic residues" evidence="5">
    <location>
        <begin position="619"/>
        <end position="641"/>
    </location>
</feature>
<feature type="compositionally biased region" description="Low complexity" evidence="5">
    <location>
        <begin position="54"/>
        <end position="63"/>
    </location>
</feature>
<feature type="compositionally biased region" description="Low complexity" evidence="5">
    <location>
        <begin position="604"/>
        <end position="617"/>
    </location>
</feature>
<evidence type="ECO:0000259" key="7">
    <source>
        <dbReference type="PROSITE" id="PS51787"/>
    </source>
</evidence>
<feature type="domain" description="Lon N-terminal" evidence="7">
    <location>
        <begin position="884"/>
        <end position="1204"/>
    </location>
</feature>
<dbReference type="AlphaFoldDB" id="A0A5C3E3Y4"/>
<dbReference type="EMBL" id="OOIN01000007">
    <property type="protein sequence ID" value="SPO24161.1"/>
    <property type="molecule type" value="Genomic_DNA"/>
</dbReference>
<feature type="compositionally biased region" description="Polar residues" evidence="5">
    <location>
        <begin position="643"/>
        <end position="659"/>
    </location>
</feature>
<dbReference type="PANTHER" id="PTHR23327:SF42">
    <property type="entry name" value="LON PEPTIDASE N-TERMINAL DOMAIN AND RING FINGER PROTEIN C14F5.10C"/>
    <property type="match status" value="1"/>
</dbReference>
<dbReference type="Pfam" id="PF02190">
    <property type="entry name" value="LON_substr_bdg"/>
    <property type="match status" value="1"/>
</dbReference>
<dbReference type="InterPro" id="IPR013083">
    <property type="entry name" value="Znf_RING/FYVE/PHD"/>
</dbReference>
<feature type="compositionally biased region" description="Basic residues" evidence="5">
    <location>
        <begin position="585"/>
        <end position="599"/>
    </location>
</feature>
<gene>
    <name evidence="8" type="ORF">UTRI_03429</name>
</gene>
<feature type="compositionally biased region" description="Basic and acidic residues" evidence="5">
    <location>
        <begin position="402"/>
        <end position="414"/>
    </location>
</feature>
<accession>A0A5C3E3Y4</accession>
<dbReference type="GO" id="GO:0008270">
    <property type="term" value="F:zinc ion binding"/>
    <property type="evidence" value="ECO:0007669"/>
    <property type="project" value="UniProtKB-KW"/>
</dbReference>
<evidence type="ECO:0000256" key="1">
    <source>
        <dbReference type="ARBA" id="ARBA00022723"/>
    </source>
</evidence>
<evidence type="ECO:0000256" key="5">
    <source>
        <dbReference type="SAM" id="MobiDB-lite"/>
    </source>
</evidence>
<feature type="compositionally biased region" description="Low complexity" evidence="5">
    <location>
        <begin position="383"/>
        <end position="398"/>
    </location>
</feature>
<dbReference type="Pfam" id="PF13445">
    <property type="entry name" value="zf-RING_UBOX"/>
    <property type="match status" value="1"/>
</dbReference>
<dbReference type="SUPFAM" id="SSF57850">
    <property type="entry name" value="RING/U-box"/>
    <property type="match status" value="2"/>
</dbReference>
<evidence type="ECO:0000259" key="6">
    <source>
        <dbReference type="PROSITE" id="PS50089"/>
    </source>
</evidence>
<feature type="compositionally biased region" description="Low complexity" evidence="5">
    <location>
        <begin position="433"/>
        <end position="442"/>
    </location>
</feature>
<dbReference type="SMART" id="SM00464">
    <property type="entry name" value="LON"/>
    <property type="match status" value="1"/>
</dbReference>
<dbReference type="PANTHER" id="PTHR23327">
    <property type="entry name" value="RING FINGER PROTEIN 127"/>
    <property type="match status" value="1"/>
</dbReference>
<keyword evidence="1" id="KW-0479">Metal-binding</keyword>
<feature type="compositionally biased region" description="Polar residues" evidence="5">
    <location>
        <begin position="43"/>
        <end position="53"/>
    </location>
</feature>
<dbReference type="Gene3D" id="3.30.40.10">
    <property type="entry name" value="Zinc/RING finger domain, C3HC4 (zinc finger)"/>
    <property type="match status" value="2"/>
</dbReference>
<dbReference type="SMART" id="SM00184">
    <property type="entry name" value="RING"/>
    <property type="match status" value="2"/>
</dbReference>
<feature type="compositionally biased region" description="Low complexity" evidence="5">
    <location>
        <begin position="1094"/>
        <end position="1104"/>
    </location>
</feature>
<dbReference type="InterPro" id="IPR046336">
    <property type="entry name" value="Lon_prtase_N_sf"/>
</dbReference>
<feature type="region of interest" description="Disordered" evidence="5">
    <location>
        <begin position="554"/>
        <end position="659"/>
    </location>
</feature>
<dbReference type="Gene3D" id="1.20.58.1480">
    <property type="match status" value="1"/>
</dbReference>
<feature type="domain" description="RING-type" evidence="6">
    <location>
        <begin position="738"/>
        <end position="776"/>
    </location>
</feature>
<keyword evidence="3" id="KW-0862">Zinc</keyword>
<feature type="region of interest" description="Disordered" evidence="5">
    <location>
        <begin position="1"/>
        <end position="167"/>
    </location>
</feature>
<reference evidence="8 9" key="1">
    <citation type="submission" date="2018-03" db="EMBL/GenBank/DDBJ databases">
        <authorList>
            <person name="Guldener U."/>
        </authorList>
    </citation>
    <scope>NUCLEOTIDE SEQUENCE [LARGE SCALE GENOMIC DNA]</scope>
    <source>
        <strain evidence="8 9">NBRC100155</strain>
    </source>
</reference>
<dbReference type="PROSITE" id="PS50089">
    <property type="entry name" value="ZF_RING_2"/>
    <property type="match status" value="1"/>
</dbReference>
<feature type="region of interest" description="Disordered" evidence="5">
    <location>
        <begin position="373"/>
        <end position="500"/>
    </location>
</feature>
<organism evidence="8 9">
    <name type="scientific">Ustilago trichophora</name>
    <dbReference type="NCBI Taxonomy" id="86804"/>
    <lineage>
        <taxon>Eukaryota</taxon>
        <taxon>Fungi</taxon>
        <taxon>Dikarya</taxon>
        <taxon>Basidiomycota</taxon>
        <taxon>Ustilaginomycotina</taxon>
        <taxon>Ustilaginomycetes</taxon>
        <taxon>Ustilaginales</taxon>
        <taxon>Ustilaginaceae</taxon>
        <taxon>Ustilago</taxon>
    </lineage>
</organism>
<dbReference type="InterPro" id="IPR001841">
    <property type="entry name" value="Znf_RING"/>
</dbReference>
<feature type="compositionally biased region" description="Low complexity" evidence="5">
    <location>
        <begin position="1021"/>
        <end position="1031"/>
    </location>
</feature>
<dbReference type="SUPFAM" id="SSF88697">
    <property type="entry name" value="PUA domain-like"/>
    <property type="match status" value="1"/>
</dbReference>
<evidence type="ECO:0000256" key="4">
    <source>
        <dbReference type="PROSITE-ProRule" id="PRU00175"/>
    </source>
</evidence>
<keyword evidence="9" id="KW-1185">Reference proteome</keyword>
<proteinExistence type="predicted"/>
<feature type="compositionally biased region" description="Basic and acidic residues" evidence="5">
    <location>
        <begin position="1009"/>
        <end position="1020"/>
    </location>
</feature>
<dbReference type="CDD" id="cd16514">
    <property type="entry name" value="RING-HC_LONFs_rpt2"/>
    <property type="match status" value="1"/>
</dbReference>
<evidence type="ECO:0000313" key="8">
    <source>
        <dbReference type="EMBL" id="SPO24161.1"/>
    </source>
</evidence>
<dbReference type="InterPro" id="IPR003111">
    <property type="entry name" value="Lon_prtase_N"/>
</dbReference>